<proteinExistence type="predicted"/>
<dbReference type="InterPro" id="IPR000253">
    <property type="entry name" value="FHA_dom"/>
</dbReference>
<dbReference type="GO" id="GO:0031965">
    <property type="term" value="C:nuclear membrane"/>
    <property type="evidence" value="ECO:0007669"/>
    <property type="project" value="TreeGrafter"/>
</dbReference>
<dbReference type="PANTHER" id="PTHR22593:SF8">
    <property type="entry name" value="FHA DOMAIN-CONTAINING PROTEIN PS1"/>
    <property type="match status" value="1"/>
</dbReference>
<dbReference type="CDD" id="cd22691">
    <property type="entry name" value="FHA_PS1-like"/>
    <property type="match status" value="1"/>
</dbReference>
<gene>
    <name evidence="3" type="ORF">OLEA9_A067249</name>
</gene>
<comment type="caution">
    <text evidence="3">The sequence shown here is derived from an EMBL/GenBank/DDBJ whole genome shotgun (WGS) entry which is preliminary data.</text>
</comment>
<name>A0A8S0SU77_OLEEU</name>
<dbReference type="InterPro" id="IPR008984">
    <property type="entry name" value="SMAD_FHA_dom_sf"/>
</dbReference>
<keyword evidence="4" id="KW-1185">Reference proteome</keyword>
<accession>A0A8S0SU77</accession>
<evidence type="ECO:0000313" key="3">
    <source>
        <dbReference type="EMBL" id="CAA2996263.1"/>
    </source>
</evidence>
<dbReference type="Pfam" id="PF00498">
    <property type="entry name" value="FHA"/>
    <property type="match status" value="1"/>
</dbReference>
<feature type="compositionally biased region" description="Polar residues" evidence="1">
    <location>
        <begin position="569"/>
        <end position="581"/>
    </location>
</feature>
<protein>
    <submittedName>
        <fullName evidence="3">FHA domain-containing PS1-like</fullName>
    </submittedName>
</protein>
<dbReference type="OrthoDB" id="444265at2759"/>
<feature type="domain" description="FHA" evidence="2">
    <location>
        <begin position="68"/>
        <end position="119"/>
    </location>
</feature>
<dbReference type="PANTHER" id="PTHR22593">
    <property type="entry name" value="TRANSMEMBRANE PROTEIN 18"/>
    <property type="match status" value="1"/>
</dbReference>
<dbReference type="Gene3D" id="3.40.50.1010">
    <property type="entry name" value="5'-nuclease"/>
    <property type="match status" value="1"/>
</dbReference>
<sequence>MADSQGELLNRPISEMKSEERKIPVFTVLKNDAILKNIYILNKRPSIPSSSVEFNSKNGKESIKEETLLVGRHPDCNITLEHPSISRFHLRIHSIRSLYSLSVIDLYSVHGTWISGKKIEPGVMVELKEGDTMQLGGSRRLYRLHWLPVARAYDLDNPFVLPLDTLDEVNETHRGIYQDENSLYGEDDQIQSSVDILEGLQLLFSNENPISSVQKMSPSAPPMPEDMNDTFYDKEEAENKSSLEMDHEKNSTLDMPFVSEVSHTSEVKLEKTSASNIWSRRGKPASVQIQISRSRGKSARITSNAEVEVPILEYSQTESNSQDLFASRDIDKKQLFTPDKENCSLKSPLLRFLENKGQENSRSEFVSRALFSCVDQDEEEIFTPDNSKVRSPICEYARTKSVSEDPFANGDFDRKQIFSPNSPLFQSLENIGQENSRSEFISSTSSCVSRNEGAVVFTPDNVEVKSPFCEYSQTEIAFGDAFVRGDSDEKHTPDKEHLSSNSLILQSLENMNQENSRTLFAHLDQNEEEIFTPDNSEVKSPIWGSVSDDPFARSDRDKRQIFTPDKENYSSNSLVLQSSENKGQENPRSDLTIQTLFSSVDEDEEEVLTPDQENMTPNTLRMKYMKKMGNLKEAENPKSCRSSPLKKVVDCNMYQENSRSDIASQTLFSCADEDEEENFCPDKENMTPNTLRLRYTKKAGKLKEVDYPKSYRSSPLKTVVNCNTYQENKMPPSLDKENQSLMVLQKQKLVNSASKSYAGLEKKLALLNATADRKPLQSLLVNTTSNSKTKSKGSDLDTNTRSGISINSVRVEEIIYPFETIKEDNNRWTMVVDVACLLNKKSRKELQLLQGLKGTGLIVPRIVIRELDCMLRRGTFFRRTTEVSAALQWIEECMKNAERWIHVQSSAEEQRPVAPTPPSSPLSWFCEEKKGVFSIGTSPFSPCSIQEIVTPTTEDHILECALFFKRIRNDGRLVLLSDDVTLKIKAMSEGVICETAEEFRKSLVNPFSDRFLYKDSSPRGATWTCVDDVVLKDKYYPGPSKKLSKSGEGVKGLKLVLMHNSNFKKSQLNNLAVNSTFHVQ</sequence>
<dbReference type="Gene3D" id="2.60.200.20">
    <property type="match status" value="1"/>
</dbReference>
<dbReference type="EMBL" id="CACTIH010005521">
    <property type="protein sequence ID" value="CAA2996263.1"/>
    <property type="molecule type" value="Genomic_DNA"/>
</dbReference>
<evidence type="ECO:0000313" key="4">
    <source>
        <dbReference type="Proteomes" id="UP000594638"/>
    </source>
</evidence>
<reference evidence="3 4" key="1">
    <citation type="submission" date="2019-12" db="EMBL/GenBank/DDBJ databases">
        <authorList>
            <person name="Alioto T."/>
            <person name="Alioto T."/>
            <person name="Gomez Garrido J."/>
        </authorList>
    </citation>
    <scope>NUCLEOTIDE SEQUENCE [LARGE SCALE GENOMIC DNA]</scope>
</reference>
<feature type="compositionally biased region" description="Basic and acidic residues" evidence="1">
    <location>
        <begin position="550"/>
        <end position="568"/>
    </location>
</feature>
<dbReference type="Pfam" id="PF13638">
    <property type="entry name" value="PIN_4"/>
    <property type="match status" value="1"/>
</dbReference>
<dbReference type="SMART" id="SM00240">
    <property type="entry name" value="FHA"/>
    <property type="match status" value="1"/>
</dbReference>
<dbReference type="PROSITE" id="PS50006">
    <property type="entry name" value="FHA_DOMAIN"/>
    <property type="match status" value="1"/>
</dbReference>
<dbReference type="CDD" id="cd09880">
    <property type="entry name" value="PIN_Smg5-6-like"/>
    <property type="match status" value="1"/>
</dbReference>
<evidence type="ECO:0000256" key="1">
    <source>
        <dbReference type="SAM" id="MobiDB-lite"/>
    </source>
</evidence>
<dbReference type="Proteomes" id="UP000594638">
    <property type="component" value="Unassembled WGS sequence"/>
</dbReference>
<evidence type="ECO:0000259" key="2">
    <source>
        <dbReference type="PROSITE" id="PS50006"/>
    </source>
</evidence>
<dbReference type="Gramene" id="OE9A067249T2">
    <property type="protein sequence ID" value="OE9A067249C2"/>
    <property type="gene ID" value="OE9A067249"/>
</dbReference>
<organism evidence="3 4">
    <name type="scientific">Olea europaea subsp. europaea</name>
    <dbReference type="NCBI Taxonomy" id="158383"/>
    <lineage>
        <taxon>Eukaryota</taxon>
        <taxon>Viridiplantae</taxon>
        <taxon>Streptophyta</taxon>
        <taxon>Embryophyta</taxon>
        <taxon>Tracheophyta</taxon>
        <taxon>Spermatophyta</taxon>
        <taxon>Magnoliopsida</taxon>
        <taxon>eudicotyledons</taxon>
        <taxon>Gunneridae</taxon>
        <taxon>Pentapetalae</taxon>
        <taxon>asterids</taxon>
        <taxon>lamiids</taxon>
        <taxon>Lamiales</taxon>
        <taxon>Oleaceae</taxon>
        <taxon>Oleeae</taxon>
        <taxon>Olea</taxon>
    </lineage>
</organism>
<dbReference type="SUPFAM" id="SSF49879">
    <property type="entry name" value="SMAD/FHA domain"/>
    <property type="match status" value="1"/>
</dbReference>
<dbReference type="InterPro" id="IPR002716">
    <property type="entry name" value="PIN_dom"/>
</dbReference>
<dbReference type="AlphaFoldDB" id="A0A8S0SU77"/>
<feature type="region of interest" description="Disordered" evidence="1">
    <location>
        <begin position="532"/>
        <end position="589"/>
    </location>
</feature>